<evidence type="ECO:0008006" key="4">
    <source>
        <dbReference type="Google" id="ProtNLM"/>
    </source>
</evidence>
<keyword evidence="1" id="KW-0472">Membrane</keyword>
<reference evidence="2 3" key="1">
    <citation type="journal article" date="2018" name="Biodegradation">
        <title>1,4-Dioxane degradation characteristics of Rhodococcus aetherivorans JCM 14343.</title>
        <authorList>
            <person name="Inoue D."/>
            <person name="Tsunoda T."/>
            <person name="Yamamoto N."/>
            <person name="Ike M."/>
            <person name="Sei K."/>
        </authorList>
    </citation>
    <scope>NUCLEOTIDE SEQUENCE [LARGE SCALE GENOMIC DNA]</scope>
    <source>
        <strain evidence="2 3">JCM 14343</strain>
    </source>
</reference>
<feature type="transmembrane region" description="Helical" evidence="1">
    <location>
        <begin position="217"/>
        <end position="235"/>
    </location>
</feature>
<keyword evidence="1" id="KW-1133">Transmembrane helix</keyword>
<dbReference type="EMBL" id="BLAH01000009">
    <property type="protein sequence ID" value="GES35172.1"/>
    <property type="molecule type" value="Genomic_DNA"/>
</dbReference>
<keyword evidence="3" id="KW-1185">Reference proteome</keyword>
<feature type="transmembrane region" description="Helical" evidence="1">
    <location>
        <begin position="94"/>
        <end position="114"/>
    </location>
</feature>
<feature type="transmembrane region" description="Helical" evidence="1">
    <location>
        <begin position="126"/>
        <end position="145"/>
    </location>
</feature>
<feature type="transmembrane region" description="Helical" evidence="1">
    <location>
        <begin position="327"/>
        <end position="352"/>
    </location>
</feature>
<evidence type="ECO:0000313" key="2">
    <source>
        <dbReference type="EMBL" id="GES35172.1"/>
    </source>
</evidence>
<sequence length="412" mass="44226">MTAVSGGDSISGVSIGRRLQVRALDERSSASPIELFFDLVFVFALTRVTDLMAVDTSGVDVLRAALVMAVLWWVWVGYSWLGNLARADEGLMRVVMFAAMGAVFVVALTIPEAFDDMPGGLDGPVIFAVGYFTVRLIHLSTFLVLSRDDPQLRRQVLRFLPSMLAGTAFLLIASQLSGPAQTVLWILALAGDYLGTLAGGTGWRLRSVSHFAERHGLMVIVALGESIVSIGIGVAALPISWAIIVASLLGLSVSALLWWAYFDVTSLAVEKVFDAATGTRLIRIAQRCYSYAHLPMVIGIVMLSLGLKKILAYVGDGNHHRLTDPLQGWPLAGLYGGAALYLLALVFFRAYATGRVEVPRATTAVVLLALLPVVGHVPALATLGILVAVLLVLIGYETVRYAEPRETIRHGG</sequence>
<feature type="transmembrane region" description="Helical" evidence="1">
    <location>
        <begin position="364"/>
        <end position="396"/>
    </location>
</feature>
<dbReference type="Pfam" id="PF06772">
    <property type="entry name" value="LtrA"/>
    <property type="match status" value="1"/>
</dbReference>
<feature type="transmembrane region" description="Helical" evidence="1">
    <location>
        <begin position="183"/>
        <end position="205"/>
    </location>
</feature>
<dbReference type="InterPro" id="IPR010640">
    <property type="entry name" value="Low_temperature_requirement_A"/>
</dbReference>
<protein>
    <recommendedName>
        <fullName evidence="4">Low temperature requirement protein A</fullName>
    </recommendedName>
</protein>
<feature type="transmembrane region" description="Helical" evidence="1">
    <location>
        <begin position="157"/>
        <end position="177"/>
    </location>
</feature>
<comment type="caution">
    <text evidence="2">The sequence shown here is derived from an EMBL/GenBank/DDBJ whole genome shotgun (WGS) entry which is preliminary data.</text>
</comment>
<dbReference type="PANTHER" id="PTHR36840:SF1">
    <property type="entry name" value="BLL5714 PROTEIN"/>
    <property type="match status" value="1"/>
</dbReference>
<feature type="transmembrane region" description="Helical" evidence="1">
    <location>
        <begin position="241"/>
        <end position="261"/>
    </location>
</feature>
<dbReference type="PANTHER" id="PTHR36840">
    <property type="entry name" value="BLL5714 PROTEIN"/>
    <property type="match status" value="1"/>
</dbReference>
<feature type="transmembrane region" description="Helical" evidence="1">
    <location>
        <begin position="288"/>
        <end position="307"/>
    </location>
</feature>
<keyword evidence="1" id="KW-0812">Transmembrane</keyword>
<evidence type="ECO:0000313" key="3">
    <source>
        <dbReference type="Proteomes" id="UP000325466"/>
    </source>
</evidence>
<feature type="transmembrane region" description="Helical" evidence="1">
    <location>
        <begin position="61"/>
        <end position="82"/>
    </location>
</feature>
<evidence type="ECO:0000256" key="1">
    <source>
        <dbReference type="SAM" id="Phobius"/>
    </source>
</evidence>
<dbReference type="Proteomes" id="UP000325466">
    <property type="component" value="Unassembled WGS sequence"/>
</dbReference>
<name>A0ABQ0YF89_9NOCA</name>
<organism evidence="2 3">
    <name type="scientific">Rhodococcus aetherivorans</name>
    <dbReference type="NCBI Taxonomy" id="191292"/>
    <lineage>
        <taxon>Bacteria</taxon>
        <taxon>Bacillati</taxon>
        <taxon>Actinomycetota</taxon>
        <taxon>Actinomycetes</taxon>
        <taxon>Mycobacteriales</taxon>
        <taxon>Nocardiaceae</taxon>
        <taxon>Rhodococcus</taxon>
    </lineage>
</organism>
<gene>
    <name evidence="2" type="ORF">RAJCM14343_0419</name>
</gene>
<proteinExistence type="predicted"/>
<accession>A0ABQ0YF89</accession>